<keyword evidence="2" id="KW-1003">Cell membrane</keyword>
<dbReference type="GO" id="GO:0016746">
    <property type="term" value="F:acyltransferase activity"/>
    <property type="evidence" value="ECO:0007669"/>
    <property type="project" value="UniProtKB-KW"/>
</dbReference>
<reference evidence="8" key="1">
    <citation type="submission" date="2018-06" db="EMBL/GenBank/DDBJ databases">
        <authorList>
            <person name="Zhirakovskaya E."/>
        </authorList>
    </citation>
    <scope>NUCLEOTIDE SEQUENCE</scope>
</reference>
<dbReference type="GO" id="GO:1901137">
    <property type="term" value="P:carbohydrate derivative biosynthetic process"/>
    <property type="evidence" value="ECO:0007669"/>
    <property type="project" value="UniProtKB-ARBA"/>
</dbReference>
<dbReference type="GO" id="GO:0005886">
    <property type="term" value="C:plasma membrane"/>
    <property type="evidence" value="ECO:0007669"/>
    <property type="project" value="UniProtKB-SubCell"/>
</dbReference>
<dbReference type="GO" id="GO:0008610">
    <property type="term" value="P:lipid biosynthetic process"/>
    <property type="evidence" value="ECO:0007669"/>
    <property type="project" value="UniProtKB-ARBA"/>
</dbReference>
<dbReference type="AlphaFoldDB" id="A0A3B0YWT8"/>
<keyword evidence="3" id="KW-0997">Cell inner membrane</keyword>
<evidence type="ECO:0000256" key="4">
    <source>
        <dbReference type="ARBA" id="ARBA00022679"/>
    </source>
</evidence>
<feature type="compositionally biased region" description="Low complexity" evidence="7">
    <location>
        <begin position="1"/>
        <end position="16"/>
    </location>
</feature>
<evidence type="ECO:0000313" key="8">
    <source>
        <dbReference type="EMBL" id="VAW78709.1"/>
    </source>
</evidence>
<evidence type="ECO:0000256" key="5">
    <source>
        <dbReference type="ARBA" id="ARBA00023136"/>
    </source>
</evidence>
<evidence type="ECO:0008006" key="9">
    <source>
        <dbReference type="Google" id="ProtNLM"/>
    </source>
</evidence>
<gene>
    <name evidence="8" type="ORF">MNBD_GAMMA13-1855</name>
</gene>
<organism evidence="8">
    <name type="scientific">hydrothermal vent metagenome</name>
    <dbReference type="NCBI Taxonomy" id="652676"/>
    <lineage>
        <taxon>unclassified sequences</taxon>
        <taxon>metagenomes</taxon>
        <taxon>ecological metagenomes</taxon>
    </lineage>
</organism>
<comment type="subcellular location">
    <subcellularLocation>
        <location evidence="1">Cell inner membrane</location>
    </subcellularLocation>
</comment>
<evidence type="ECO:0000256" key="3">
    <source>
        <dbReference type="ARBA" id="ARBA00022519"/>
    </source>
</evidence>
<accession>A0A3B0YWT8</accession>
<feature type="region of interest" description="Disordered" evidence="7">
    <location>
        <begin position="1"/>
        <end position="20"/>
    </location>
</feature>
<evidence type="ECO:0000256" key="1">
    <source>
        <dbReference type="ARBA" id="ARBA00004533"/>
    </source>
</evidence>
<evidence type="ECO:0000256" key="2">
    <source>
        <dbReference type="ARBA" id="ARBA00022475"/>
    </source>
</evidence>
<dbReference type="EMBL" id="UOFK01000163">
    <property type="protein sequence ID" value="VAW78709.1"/>
    <property type="molecule type" value="Genomic_DNA"/>
</dbReference>
<keyword evidence="4" id="KW-0808">Transferase</keyword>
<keyword evidence="5" id="KW-0472">Membrane</keyword>
<dbReference type="InterPro" id="IPR004960">
    <property type="entry name" value="LipA_acyltrans"/>
</dbReference>
<evidence type="ECO:0000256" key="6">
    <source>
        <dbReference type="ARBA" id="ARBA00023315"/>
    </source>
</evidence>
<proteinExistence type="predicted"/>
<keyword evidence="6" id="KW-0012">Acyltransferase</keyword>
<name>A0A3B0YWT8_9ZZZZ</name>
<evidence type="ECO:0000256" key="7">
    <source>
        <dbReference type="SAM" id="MobiDB-lite"/>
    </source>
</evidence>
<dbReference type="Pfam" id="PF03279">
    <property type="entry name" value="Lip_A_acyltrans"/>
    <property type="match status" value="1"/>
</dbReference>
<protein>
    <recommendedName>
        <fullName evidence="9">Lipid A biosynthesis lauroyl acyltransferase</fullName>
    </recommendedName>
</protein>
<sequence>MSPGSNNLSDASHSSSTRTQVLRSPILHLGEVTVTERINPGKTGKLSGTRLKAFVFPLLHRLIQFLPVGVALLPARLLVAVAYLLYSLPNNPLRKACQDISLLSQDHSPRQLYRQYLRNILGVLDNFFTLYRHGSEAVLPRIHMHTDDVDRIQSLICAHGGVVLAVPHNIASAFSALRIGHCFDMLLVAKNSPTIERTRIALDFYERMQLSLLLVRKGRPIELSRAMFSCLRSGKLVAATLDNIDRTPQQIPTLLFGQSIGFSDWAARIAARTQVPVIPAYFHSQGKTIKVTVGSSLVCSDIPRAVQHYANFFEQEILKDPASWAYLADKHWQKVLHKAVGKQPVI</sequence>